<evidence type="ECO:0000256" key="5">
    <source>
        <dbReference type="PROSITE-ProRule" id="PRU00192"/>
    </source>
</evidence>
<sequence>MATCAKNCQNRVEIIELYFRDNISPACSSTSDHSFKYCTLDEATSCSYCNKLLRVTLSVLLLFAGIKCDAKVHKECIPNAPPCCSVKRQASSKQFTATKSFNGKALGSEYLTFRERDKIEVTTDRTGLSGWWQGKIITGDFKGQKGLFPRDYVTESLLVRRNSGAVVSKTNSRRLSSRRDSELMYKNLADLFQYPWYVGVMNREQAMDLLTGLSTGTYLVRFSSNTNTYAISISCHCEPDVKHIKIECSEQGKYYLDNGRYFDGVVLLINYFQENSLKESFESLDTNLKYPVRSLIVGFAIALHNFQATAPNMISLEVGQELVILSKKDSDRGWWKGKIGSRYFLKENLNLILEIGYFPLAYVHEKEDIFQRPSSASNHDDRFD</sequence>
<dbReference type="InterPro" id="IPR036860">
    <property type="entry name" value="SH2_dom_sf"/>
</dbReference>
<protein>
    <submittedName>
        <fullName evidence="10">Uncharacterized protein</fullName>
    </submittedName>
</protein>
<dbReference type="PANTHER" id="PTHR45818">
    <property type="entry name" value="PROTEIN VAV"/>
    <property type="match status" value="1"/>
</dbReference>
<evidence type="ECO:0000259" key="8">
    <source>
        <dbReference type="PROSITE" id="PS50081"/>
    </source>
</evidence>
<evidence type="ECO:0000313" key="10">
    <source>
        <dbReference type="WBParaSite" id="nRc.2.0.1.t10422-RA"/>
    </source>
</evidence>
<keyword evidence="1 5" id="KW-0728">SH3 domain</keyword>
<evidence type="ECO:0000256" key="2">
    <source>
        <dbReference type="ARBA" id="ARBA00022723"/>
    </source>
</evidence>
<dbReference type="Pfam" id="PF07653">
    <property type="entry name" value="SH3_2"/>
    <property type="match status" value="1"/>
</dbReference>
<dbReference type="SUPFAM" id="SSF55550">
    <property type="entry name" value="SH2 domain"/>
    <property type="match status" value="1"/>
</dbReference>
<dbReference type="PRINTS" id="PR00401">
    <property type="entry name" value="SH2DOMAIN"/>
</dbReference>
<accession>A0A915I982</accession>
<evidence type="ECO:0000259" key="6">
    <source>
        <dbReference type="PROSITE" id="PS50001"/>
    </source>
</evidence>
<feature type="domain" description="Phorbol-ester/DAG-type" evidence="8">
    <location>
        <begin position="32"/>
        <end position="84"/>
    </location>
</feature>
<dbReference type="PROSITE" id="PS50001">
    <property type="entry name" value="SH2"/>
    <property type="match status" value="1"/>
</dbReference>
<reference evidence="10" key="1">
    <citation type="submission" date="2022-11" db="UniProtKB">
        <authorList>
            <consortium name="WormBaseParasite"/>
        </authorList>
    </citation>
    <scope>IDENTIFICATION</scope>
</reference>
<dbReference type="PROSITE" id="PS50002">
    <property type="entry name" value="SH3"/>
    <property type="match status" value="2"/>
</dbReference>
<dbReference type="SUPFAM" id="SSF50044">
    <property type="entry name" value="SH3-domain"/>
    <property type="match status" value="2"/>
</dbReference>
<evidence type="ECO:0000256" key="4">
    <source>
        <dbReference type="PROSITE-ProRule" id="PRU00191"/>
    </source>
</evidence>
<dbReference type="Gene3D" id="2.30.30.40">
    <property type="entry name" value="SH3 Domains"/>
    <property type="match status" value="2"/>
</dbReference>
<dbReference type="InterPro" id="IPR002219">
    <property type="entry name" value="PKC_DAG/PE"/>
</dbReference>
<dbReference type="SUPFAM" id="SSF57889">
    <property type="entry name" value="Cysteine-rich domain"/>
    <property type="match status" value="1"/>
</dbReference>
<feature type="domain" description="SH3" evidence="7">
    <location>
        <begin position="295"/>
        <end position="368"/>
    </location>
</feature>
<organism evidence="9 10">
    <name type="scientific">Romanomermis culicivorax</name>
    <name type="common">Nematode worm</name>
    <dbReference type="NCBI Taxonomy" id="13658"/>
    <lineage>
        <taxon>Eukaryota</taxon>
        <taxon>Metazoa</taxon>
        <taxon>Ecdysozoa</taxon>
        <taxon>Nematoda</taxon>
        <taxon>Enoplea</taxon>
        <taxon>Dorylaimia</taxon>
        <taxon>Mermithida</taxon>
        <taxon>Mermithoidea</taxon>
        <taxon>Mermithidae</taxon>
        <taxon>Romanomermis</taxon>
    </lineage>
</organism>
<dbReference type="Gene3D" id="3.30.60.20">
    <property type="match status" value="1"/>
</dbReference>
<dbReference type="InterPro" id="IPR046349">
    <property type="entry name" value="C1-like_sf"/>
</dbReference>
<evidence type="ECO:0000256" key="3">
    <source>
        <dbReference type="ARBA" id="ARBA00022833"/>
    </source>
</evidence>
<dbReference type="GO" id="GO:0005737">
    <property type="term" value="C:cytoplasm"/>
    <property type="evidence" value="ECO:0007669"/>
    <property type="project" value="TreeGrafter"/>
</dbReference>
<dbReference type="AlphaFoldDB" id="A0A915I982"/>
<dbReference type="PROSITE" id="PS50081">
    <property type="entry name" value="ZF_DAG_PE_2"/>
    <property type="match status" value="1"/>
</dbReference>
<dbReference type="GO" id="GO:0046872">
    <property type="term" value="F:metal ion binding"/>
    <property type="evidence" value="ECO:0007669"/>
    <property type="project" value="UniProtKB-KW"/>
</dbReference>
<dbReference type="Proteomes" id="UP000887565">
    <property type="component" value="Unplaced"/>
</dbReference>
<name>A0A915I982_ROMCU</name>
<dbReference type="OMA" id="AISISCH"/>
<evidence type="ECO:0000259" key="7">
    <source>
        <dbReference type="PROSITE" id="PS50002"/>
    </source>
</evidence>
<keyword evidence="4" id="KW-0727">SH2 domain</keyword>
<dbReference type="Gene3D" id="3.30.505.10">
    <property type="entry name" value="SH2 domain"/>
    <property type="match status" value="1"/>
</dbReference>
<dbReference type="InterPro" id="IPR036028">
    <property type="entry name" value="SH3-like_dom_sf"/>
</dbReference>
<proteinExistence type="predicted"/>
<keyword evidence="3" id="KW-0862">Zinc</keyword>
<dbReference type="Pfam" id="PF00130">
    <property type="entry name" value="C1_1"/>
    <property type="match status" value="1"/>
</dbReference>
<dbReference type="PANTHER" id="PTHR45818:SF3">
    <property type="entry name" value="PROTEIN VAV"/>
    <property type="match status" value="1"/>
</dbReference>
<evidence type="ECO:0000313" key="9">
    <source>
        <dbReference type="Proteomes" id="UP000887565"/>
    </source>
</evidence>
<dbReference type="SMART" id="SM00252">
    <property type="entry name" value="SH2"/>
    <property type="match status" value="1"/>
</dbReference>
<dbReference type="GO" id="GO:0016477">
    <property type="term" value="P:cell migration"/>
    <property type="evidence" value="ECO:0007669"/>
    <property type="project" value="TreeGrafter"/>
</dbReference>
<keyword evidence="2" id="KW-0479">Metal-binding</keyword>
<dbReference type="InterPro" id="IPR000980">
    <property type="entry name" value="SH2"/>
</dbReference>
<dbReference type="InterPro" id="IPR001452">
    <property type="entry name" value="SH3_domain"/>
</dbReference>
<evidence type="ECO:0000256" key="1">
    <source>
        <dbReference type="ARBA" id="ARBA00022443"/>
    </source>
</evidence>
<feature type="domain" description="SH3" evidence="7">
    <location>
        <begin position="90"/>
        <end position="158"/>
    </location>
</feature>
<keyword evidence="9" id="KW-1185">Reference proteome</keyword>
<dbReference type="Pfam" id="PF00017">
    <property type="entry name" value="SH2"/>
    <property type="match status" value="1"/>
</dbReference>
<feature type="domain" description="SH2" evidence="6">
    <location>
        <begin position="196"/>
        <end position="292"/>
    </location>
</feature>
<dbReference type="SMART" id="SM00326">
    <property type="entry name" value="SH3"/>
    <property type="match status" value="2"/>
</dbReference>
<dbReference type="WBParaSite" id="nRc.2.0.1.t10422-RA">
    <property type="protein sequence ID" value="nRc.2.0.1.t10422-RA"/>
    <property type="gene ID" value="nRc.2.0.1.g10422"/>
</dbReference>
<dbReference type="GO" id="GO:0005085">
    <property type="term" value="F:guanyl-nucleotide exchange factor activity"/>
    <property type="evidence" value="ECO:0007669"/>
    <property type="project" value="TreeGrafter"/>
</dbReference>
<dbReference type="Pfam" id="PF00018">
    <property type="entry name" value="SH3_1"/>
    <property type="match status" value="1"/>
</dbReference>